<organism evidence="2 3">
    <name type="scientific">Lachnospira pectinoschiza</name>
    <dbReference type="NCBI Taxonomy" id="28052"/>
    <lineage>
        <taxon>Bacteria</taxon>
        <taxon>Bacillati</taxon>
        <taxon>Bacillota</taxon>
        <taxon>Clostridia</taxon>
        <taxon>Lachnospirales</taxon>
        <taxon>Lachnospiraceae</taxon>
        <taxon>Lachnospira</taxon>
    </lineage>
</organism>
<dbReference type="SUPFAM" id="SSF55073">
    <property type="entry name" value="Nucleotide cyclase"/>
    <property type="match status" value="1"/>
</dbReference>
<dbReference type="InterPro" id="IPR000160">
    <property type="entry name" value="GGDEF_dom"/>
</dbReference>
<dbReference type="PROSITE" id="PS50887">
    <property type="entry name" value="GGDEF"/>
    <property type="match status" value="1"/>
</dbReference>
<sequence>MRPEEENIVEKSDYNVVAEAEFTLDGLNYIITGDERFYRMIGEFSFFSFDKIVHDDDRANFLEFVKHDNEEKDIFIRCKIRDRGYRLLHLIKLETRRVGDDTLNCFRLQDVILVCQKYRKYFDIVKKYRSFMDILPNKFFDLNLKTGIFTLYYYNNHKAQPIVRTHFDEWKKYVVEKKQIDEKSMKNFNMLCECIENEMENFSITLNCSILTNGVRMEHISIKGQTLKESVEDPLVLGVITQERANNNNSFIISQTDNPEAGRDSGTGLLNKKTVTDKIIERFNQLKEEKIGQGRNVYLLVLDIDNFKQVNDNYGHYFGDEVIKHFAKRLSYMAEGKGLVGRIGGDEFIVYLDNIKDEEELRIMLKSMRLRLKLELKEKNPDYLFSTSIGISRYGVDGTDFETLFKISDACLYIAKDKGKDRFIIYDIAKHGNLLKNDTIKVARGNDFLKPIDKYELATKLVMKACKEGTSCMVDIIKELGDKLNLHGIRVFVGDDLKRVYSSGHYIKDLDEASYINSPEYSVHFDEHDMYVVNNVAAIYMIHPELASKFKDDNICSFIQAKVRDDKGKCVAMMQFDIFGENRRKWSNADICTLRMLVLGLTNIAGEYDCKK</sequence>
<dbReference type="SMART" id="SM00267">
    <property type="entry name" value="GGDEF"/>
    <property type="match status" value="1"/>
</dbReference>
<dbReference type="EMBL" id="FNHZ01000005">
    <property type="protein sequence ID" value="SDN05851.1"/>
    <property type="molecule type" value="Genomic_DNA"/>
</dbReference>
<dbReference type="Pfam" id="PF00990">
    <property type="entry name" value="GGDEF"/>
    <property type="match status" value="1"/>
</dbReference>
<keyword evidence="3" id="KW-1185">Reference proteome</keyword>
<dbReference type="RefSeq" id="WP_074521802.1">
    <property type="nucleotide sequence ID" value="NZ_FNHZ01000005.1"/>
</dbReference>
<name>A0A1G9YBD4_9FIRM</name>
<evidence type="ECO:0000313" key="3">
    <source>
        <dbReference type="Proteomes" id="UP000187651"/>
    </source>
</evidence>
<proteinExistence type="predicted"/>
<dbReference type="InterPro" id="IPR043128">
    <property type="entry name" value="Rev_trsase/Diguanyl_cyclase"/>
</dbReference>
<dbReference type="PANTHER" id="PTHR45138:SF9">
    <property type="entry name" value="DIGUANYLATE CYCLASE DGCM-RELATED"/>
    <property type="match status" value="1"/>
</dbReference>
<dbReference type="GO" id="GO:0052621">
    <property type="term" value="F:diguanylate cyclase activity"/>
    <property type="evidence" value="ECO:0007669"/>
    <property type="project" value="TreeGrafter"/>
</dbReference>
<gene>
    <name evidence="2" type="ORF">SAMN05216544_1748</name>
</gene>
<dbReference type="Proteomes" id="UP000187651">
    <property type="component" value="Unassembled WGS sequence"/>
</dbReference>
<evidence type="ECO:0000259" key="1">
    <source>
        <dbReference type="PROSITE" id="PS50887"/>
    </source>
</evidence>
<accession>A0A1G9YBD4</accession>
<dbReference type="InterPro" id="IPR050469">
    <property type="entry name" value="Diguanylate_Cyclase"/>
</dbReference>
<dbReference type="CDD" id="cd01949">
    <property type="entry name" value="GGDEF"/>
    <property type="match status" value="1"/>
</dbReference>
<evidence type="ECO:0000313" key="2">
    <source>
        <dbReference type="EMBL" id="SDN05851.1"/>
    </source>
</evidence>
<dbReference type="AlphaFoldDB" id="A0A1G9YBD4"/>
<dbReference type="OrthoDB" id="9804955at2"/>
<dbReference type="PANTHER" id="PTHR45138">
    <property type="entry name" value="REGULATORY COMPONENTS OF SENSORY TRANSDUCTION SYSTEM"/>
    <property type="match status" value="1"/>
</dbReference>
<dbReference type="NCBIfam" id="TIGR00254">
    <property type="entry name" value="GGDEF"/>
    <property type="match status" value="1"/>
</dbReference>
<dbReference type="Gene3D" id="3.30.70.270">
    <property type="match status" value="1"/>
</dbReference>
<reference evidence="3" key="1">
    <citation type="submission" date="2016-10" db="EMBL/GenBank/DDBJ databases">
        <authorList>
            <person name="Varghese N."/>
            <person name="Submissions S."/>
        </authorList>
    </citation>
    <scope>NUCLEOTIDE SEQUENCE [LARGE SCALE GENOMIC DNA]</scope>
    <source>
        <strain evidence="3">M83</strain>
    </source>
</reference>
<feature type="domain" description="GGDEF" evidence="1">
    <location>
        <begin position="295"/>
        <end position="428"/>
    </location>
</feature>
<dbReference type="InterPro" id="IPR029787">
    <property type="entry name" value="Nucleotide_cyclase"/>
</dbReference>
<protein>
    <submittedName>
        <fullName evidence="2">Diguanylate cyclase (GGDEF) domain-containing protein</fullName>
    </submittedName>
</protein>